<feature type="chain" id="PRO_5004732155" description="ThuA-like domain-containing protein" evidence="2">
    <location>
        <begin position="26"/>
        <end position="372"/>
    </location>
</feature>
<dbReference type="PANTHER" id="PTHR40469:SF2">
    <property type="entry name" value="GALACTOSE-BINDING DOMAIN-LIKE SUPERFAMILY PROTEIN"/>
    <property type="match status" value="1"/>
</dbReference>
<protein>
    <recommendedName>
        <fullName evidence="3">ThuA-like domain-containing protein</fullName>
    </recommendedName>
</protein>
<keyword evidence="2" id="KW-0732">Signal</keyword>
<feature type="signal peptide" evidence="2">
    <location>
        <begin position="1"/>
        <end position="25"/>
    </location>
</feature>
<proteinExistence type="predicted"/>
<dbReference type="Pfam" id="PF06283">
    <property type="entry name" value="ThuA"/>
    <property type="match status" value="1"/>
</dbReference>
<evidence type="ECO:0000313" key="5">
    <source>
        <dbReference type="Proteomes" id="UP000019377"/>
    </source>
</evidence>
<dbReference type="EMBL" id="KI545855">
    <property type="protein sequence ID" value="EST08950.1"/>
    <property type="molecule type" value="Genomic_DNA"/>
</dbReference>
<dbReference type="InterPro" id="IPR029010">
    <property type="entry name" value="ThuA-like"/>
</dbReference>
<dbReference type="OMA" id="MRYIQAG"/>
<evidence type="ECO:0000256" key="2">
    <source>
        <dbReference type="SAM" id="SignalP"/>
    </source>
</evidence>
<feature type="region of interest" description="Disordered" evidence="1">
    <location>
        <begin position="229"/>
        <end position="249"/>
    </location>
</feature>
<dbReference type="HOGENOM" id="CLU_057383_0_1_1"/>
<organism evidence="4 5">
    <name type="scientific">Kalmanozyma brasiliensis (strain GHG001)</name>
    <name type="common">Yeast</name>
    <name type="synonym">Pseudozyma brasiliensis</name>
    <dbReference type="NCBI Taxonomy" id="1365824"/>
    <lineage>
        <taxon>Eukaryota</taxon>
        <taxon>Fungi</taxon>
        <taxon>Dikarya</taxon>
        <taxon>Basidiomycota</taxon>
        <taxon>Ustilaginomycotina</taxon>
        <taxon>Ustilaginomycetes</taxon>
        <taxon>Ustilaginales</taxon>
        <taxon>Ustilaginaceae</taxon>
        <taxon>Kalmanozyma</taxon>
    </lineage>
</organism>
<accession>V5EUA1</accession>
<dbReference type="Proteomes" id="UP000019377">
    <property type="component" value="Unassembled WGS sequence"/>
</dbReference>
<dbReference type="OrthoDB" id="3482285at2759"/>
<dbReference type="SUPFAM" id="SSF52317">
    <property type="entry name" value="Class I glutamine amidotransferase-like"/>
    <property type="match status" value="1"/>
</dbReference>
<dbReference type="AlphaFoldDB" id="V5EUA1"/>
<sequence length="372" mass="40208">MTALPPFVAWTLLILLCFLTPPALAAKKILIYTYTQGFRHYSIPTAVSVIEHLSSTAIPPIETVHSEDPSDFESPDFLTQFDALLFISVSGKALSPTGANALREYIEAGGGFLGVHEACDALYHYSWYGRLVGAFFNYHPQITHATLNVNTSHPATAHLNATWRVYDEMYNFNSNPSLLGKQYVITADEGSYKDPVETVEQRARVQGEIHPIAWWKEGNQLDYNRHVKVGGGTDPTKKEIREGTAGTGGEGRSFYTALGHTNAMWKDEAFQQHIMGAVGWLLESPTLRSSSANASEGAVGSAFDPTAASRTMRKGATGAISGPGVSSVTVKGSPLPWSKSQISTSGTRRARGTRRSNVAAALAVSMLLAICV</sequence>
<feature type="domain" description="ThuA-like" evidence="3">
    <location>
        <begin position="28"/>
        <end position="280"/>
    </location>
</feature>
<dbReference type="RefSeq" id="XP_016293939.1">
    <property type="nucleotide sequence ID" value="XM_016434560.1"/>
</dbReference>
<feature type="region of interest" description="Disordered" evidence="1">
    <location>
        <begin position="317"/>
        <end position="354"/>
    </location>
</feature>
<dbReference type="eggNOG" id="ENOG502RZ2Z">
    <property type="taxonomic scope" value="Eukaryota"/>
</dbReference>
<keyword evidence="5" id="KW-1185">Reference proteome</keyword>
<evidence type="ECO:0000259" key="3">
    <source>
        <dbReference type="Pfam" id="PF06283"/>
    </source>
</evidence>
<dbReference type="Gene3D" id="3.40.50.880">
    <property type="match status" value="1"/>
</dbReference>
<reference evidence="5" key="1">
    <citation type="journal article" date="2013" name="Genome Announc.">
        <title>Draft genome sequence of Pseudozyma brasiliensis sp. nov. strain GHG001, a high producer of endo-1,4-xylanase isolated from an insect pest of sugarcane.</title>
        <authorList>
            <person name="Oliveira J.V.D.C."/>
            <person name="dos Santos R.A.C."/>
            <person name="Borges T.A."/>
            <person name="Riano-Pachon D.M."/>
            <person name="Goldman G.H."/>
        </authorList>
    </citation>
    <scope>NUCLEOTIDE SEQUENCE [LARGE SCALE GENOMIC DNA]</scope>
    <source>
        <strain evidence="5">GHG001</strain>
    </source>
</reference>
<evidence type="ECO:0000256" key="1">
    <source>
        <dbReference type="SAM" id="MobiDB-lite"/>
    </source>
</evidence>
<name>V5EUA1_KALBG</name>
<dbReference type="PANTHER" id="PTHR40469">
    <property type="entry name" value="SECRETED GLYCOSYL HYDROLASE"/>
    <property type="match status" value="1"/>
</dbReference>
<dbReference type="GeneID" id="27417167"/>
<dbReference type="InterPro" id="IPR029062">
    <property type="entry name" value="Class_I_gatase-like"/>
</dbReference>
<gene>
    <name evidence="4" type="ORF">PSEUBRA_SCAF13g01904</name>
</gene>
<evidence type="ECO:0000313" key="4">
    <source>
        <dbReference type="EMBL" id="EST08950.1"/>
    </source>
</evidence>